<organism evidence="1">
    <name type="scientific">Pararge aegeria</name>
    <name type="common">speckled wood butterfly</name>
    <dbReference type="NCBI Taxonomy" id="116150"/>
    <lineage>
        <taxon>Eukaryota</taxon>
        <taxon>Metazoa</taxon>
        <taxon>Ecdysozoa</taxon>
        <taxon>Arthropoda</taxon>
        <taxon>Hexapoda</taxon>
        <taxon>Insecta</taxon>
        <taxon>Pterygota</taxon>
        <taxon>Neoptera</taxon>
        <taxon>Endopterygota</taxon>
        <taxon>Lepidoptera</taxon>
        <taxon>Glossata</taxon>
        <taxon>Ditrysia</taxon>
        <taxon>Papilionoidea</taxon>
        <taxon>Nymphalidae</taxon>
        <taxon>Satyrinae</taxon>
        <taxon>Satyrini</taxon>
        <taxon>Parargina</taxon>
        <taxon>Pararge</taxon>
    </lineage>
</organism>
<protein>
    <submittedName>
        <fullName evidence="1">Uncharacterized protein</fullName>
    </submittedName>
</protein>
<evidence type="ECO:0000313" key="1">
    <source>
        <dbReference type="EMBL" id="JAA90318.1"/>
    </source>
</evidence>
<feature type="non-terminal residue" evidence="1">
    <location>
        <position position="1"/>
    </location>
</feature>
<reference evidence="1" key="2">
    <citation type="submission" date="2013-05" db="EMBL/GenBank/DDBJ databases">
        <authorList>
            <person name="Carter J.-M."/>
            <person name="Baker S.C."/>
            <person name="Pink R."/>
            <person name="Carter D.R.F."/>
            <person name="Collins A."/>
            <person name="Tomlin J."/>
            <person name="Gibbs M."/>
            <person name="Breuker C.J."/>
        </authorList>
    </citation>
    <scope>NUCLEOTIDE SEQUENCE</scope>
    <source>
        <tissue evidence="1">Ovary</tissue>
    </source>
</reference>
<dbReference type="EMBL" id="GAIX01002242">
    <property type="protein sequence ID" value="JAA90318.1"/>
    <property type="molecule type" value="Transcribed_RNA"/>
</dbReference>
<sequence>IFSSNTELSPSKWQLLVTMCMLVTEDRLQTNCANTAYLACHTKLINCWVTVVNPALGEGLNSISRSIWLN</sequence>
<dbReference type="AlphaFoldDB" id="S4PKH1"/>
<name>S4PKH1_9NEOP</name>
<reference evidence="1" key="1">
    <citation type="journal article" date="2013" name="BMC Genomics">
        <title>Unscrambling butterfly oogenesis.</title>
        <authorList>
            <person name="Carter J.M."/>
            <person name="Baker S.C."/>
            <person name="Pink R."/>
            <person name="Carter D.R."/>
            <person name="Collins A."/>
            <person name="Tomlin J."/>
            <person name="Gibbs M."/>
            <person name="Breuker C.J."/>
        </authorList>
    </citation>
    <scope>NUCLEOTIDE SEQUENCE</scope>
    <source>
        <tissue evidence="1">Ovary</tissue>
    </source>
</reference>
<proteinExistence type="predicted"/>
<accession>S4PKH1</accession>